<feature type="domain" description="Bacterial type II secretion system protein E" evidence="5">
    <location>
        <begin position="418"/>
        <end position="432"/>
    </location>
</feature>
<evidence type="ECO:0000256" key="3">
    <source>
        <dbReference type="ARBA" id="ARBA00022840"/>
    </source>
</evidence>
<gene>
    <name evidence="6" type="ORF">HYY65_01055</name>
</gene>
<organism evidence="6 7">
    <name type="scientific">Tectimicrobiota bacterium</name>
    <dbReference type="NCBI Taxonomy" id="2528274"/>
    <lineage>
        <taxon>Bacteria</taxon>
        <taxon>Pseudomonadati</taxon>
        <taxon>Nitrospinota/Tectimicrobiota group</taxon>
        <taxon>Candidatus Tectimicrobiota</taxon>
    </lineage>
</organism>
<dbReference type="Pfam" id="PF05157">
    <property type="entry name" value="MshEN"/>
    <property type="match status" value="1"/>
</dbReference>
<sequence>MEHLCEILSRAMLVTKAQASSILSEEKALKRKIGRVRGEDGNLPKRDGNGSPDSAPPALTAVDVVSSLGLPLAHNPAEHLTEEVIMRAVSEAAGIPFQRIDPLELDLEVVTSTIPRAFALKHLVVPLILEEGTLKVAINNPFDLELQESIRQVTGFRVAPVVSLKSDILKTIRQFYGFQSSVMAARKEIVAPLVDLGNLEQYVRVKSESEIESTDQHIRSAVDHLFTYAIENRASDIHLEPKRERALVRFRIDGVLHDIHSLPKEVYPAIISRIKMLARLDIAEKRRPQDGRIKLQYAEGDRELRVSTLPVAFGEKAVMRVLDPRILFQELGEMGFSTRDLALYRTFLARPHGMILVTGPTGSGKTTTLYSSLRSVATPAMNVTTIEDPIEMVFEEFNQVAVQSQVGITFASSLRSILRQDPDIIMVGEIRDQETADNAVQAALTGHLVLSTLHTNDAASAVTRLVDLGLEPFLLSSTIIGVVAQRLVRKICPHCSRSEKLKGQELAFLGLEPDAVEMGVFRVGDGCPKCRSTGYLGRTGVFEVLEVSEEISR</sequence>
<keyword evidence="3" id="KW-0067">ATP-binding</keyword>
<reference evidence="6" key="1">
    <citation type="submission" date="2020-07" db="EMBL/GenBank/DDBJ databases">
        <title>Huge and variable diversity of episymbiotic CPR bacteria and DPANN archaea in groundwater ecosystems.</title>
        <authorList>
            <person name="He C.Y."/>
            <person name="Keren R."/>
            <person name="Whittaker M."/>
            <person name="Farag I.F."/>
            <person name="Doudna J."/>
            <person name="Cate J.H.D."/>
            <person name="Banfield J.F."/>
        </authorList>
    </citation>
    <scope>NUCLEOTIDE SEQUENCE</scope>
    <source>
        <strain evidence="6">NC_groundwater_717_Ag_S-0.2um_59_8</strain>
    </source>
</reference>
<dbReference type="CDD" id="cd01129">
    <property type="entry name" value="PulE-GspE-like"/>
    <property type="match status" value="1"/>
</dbReference>
<dbReference type="Gene3D" id="3.30.450.90">
    <property type="match status" value="1"/>
</dbReference>
<dbReference type="AlphaFoldDB" id="A0A932GM43"/>
<dbReference type="GO" id="GO:0016887">
    <property type="term" value="F:ATP hydrolysis activity"/>
    <property type="evidence" value="ECO:0007669"/>
    <property type="project" value="TreeGrafter"/>
</dbReference>
<dbReference type="Proteomes" id="UP000741360">
    <property type="component" value="Unassembled WGS sequence"/>
</dbReference>
<evidence type="ECO:0000313" key="7">
    <source>
        <dbReference type="Proteomes" id="UP000741360"/>
    </source>
</evidence>
<dbReference type="Pfam" id="PF00437">
    <property type="entry name" value="T2SSE"/>
    <property type="match status" value="1"/>
</dbReference>
<evidence type="ECO:0000256" key="4">
    <source>
        <dbReference type="SAM" id="MobiDB-lite"/>
    </source>
</evidence>
<protein>
    <submittedName>
        <fullName evidence="6">Type II/IV secretion system protein</fullName>
    </submittedName>
</protein>
<dbReference type="InterPro" id="IPR007831">
    <property type="entry name" value="T2SS_GspE_N"/>
</dbReference>
<dbReference type="Gene3D" id="3.40.50.300">
    <property type="entry name" value="P-loop containing nucleotide triphosphate hydrolases"/>
    <property type="match status" value="1"/>
</dbReference>
<feature type="region of interest" description="Disordered" evidence="4">
    <location>
        <begin position="34"/>
        <end position="57"/>
    </location>
</feature>
<dbReference type="EMBL" id="JACPSX010000018">
    <property type="protein sequence ID" value="MBI3013663.1"/>
    <property type="molecule type" value="Genomic_DNA"/>
</dbReference>
<dbReference type="GO" id="GO:0005524">
    <property type="term" value="F:ATP binding"/>
    <property type="evidence" value="ECO:0007669"/>
    <property type="project" value="UniProtKB-KW"/>
</dbReference>
<dbReference type="SUPFAM" id="SSF160246">
    <property type="entry name" value="EspE N-terminal domain-like"/>
    <property type="match status" value="1"/>
</dbReference>
<evidence type="ECO:0000256" key="2">
    <source>
        <dbReference type="ARBA" id="ARBA00022741"/>
    </source>
</evidence>
<feature type="compositionally biased region" description="Basic and acidic residues" evidence="4">
    <location>
        <begin position="36"/>
        <end position="48"/>
    </location>
</feature>
<evidence type="ECO:0000256" key="1">
    <source>
        <dbReference type="ARBA" id="ARBA00006611"/>
    </source>
</evidence>
<evidence type="ECO:0000313" key="6">
    <source>
        <dbReference type="EMBL" id="MBI3013663.1"/>
    </source>
</evidence>
<dbReference type="InterPro" id="IPR001482">
    <property type="entry name" value="T2SS/T4SS_dom"/>
</dbReference>
<evidence type="ECO:0000259" key="5">
    <source>
        <dbReference type="PROSITE" id="PS00662"/>
    </source>
</evidence>
<proteinExistence type="inferred from homology"/>
<comment type="caution">
    <text evidence="6">The sequence shown here is derived from an EMBL/GenBank/DDBJ whole genome shotgun (WGS) entry which is preliminary data.</text>
</comment>
<keyword evidence="2" id="KW-0547">Nucleotide-binding</keyword>
<dbReference type="PANTHER" id="PTHR30258">
    <property type="entry name" value="TYPE II SECRETION SYSTEM PROTEIN GSPE-RELATED"/>
    <property type="match status" value="1"/>
</dbReference>
<feature type="non-terminal residue" evidence="6">
    <location>
        <position position="553"/>
    </location>
</feature>
<dbReference type="SUPFAM" id="SSF52540">
    <property type="entry name" value="P-loop containing nucleoside triphosphate hydrolases"/>
    <property type="match status" value="1"/>
</dbReference>
<accession>A0A932GM43</accession>
<dbReference type="GO" id="GO:0005886">
    <property type="term" value="C:plasma membrane"/>
    <property type="evidence" value="ECO:0007669"/>
    <property type="project" value="TreeGrafter"/>
</dbReference>
<dbReference type="InterPro" id="IPR037257">
    <property type="entry name" value="T2SS_E_N_sf"/>
</dbReference>
<comment type="similarity">
    <text evidence="1">Belongs to the GSP E family.</text>
</comment>
<name>A0A932GM43_UNCTE</name>
<dbReference type="InterPro" id="IPR027417">
    <property type="entry name" value="P-loop_NTPase"/>
</dbReference>
<dbReference type="PROSITE" id="PS00662">
    <property type="entry name" value="T2SP_E"/>
    <property type="match status" value="1"/>
</dbReference>
<dbReference type="Gene3D" id="3.30.300.160">
    <property type="entry name" value="Type II secretion system, protein E, N-terminal domain"/>
    <property type="match status" value="1"/>
</dbReference>
<dbReference type="PANTHER" id="PTHR30258:SF13">
    <property type="entry name" value="SECRETION PATHWAY ATPASE-RELATED"/>
    <property type="match status" value="1"/>
</dbReference>